<dbReference type="Proteomes" id="UP001151760">
    <property type="component" value="Unassembled WGS sequence"/>
</dbReference>
<proteinExistence type="predicted"/>
<name>A0ABQ4Z7B9_9ASTR</name>
<sequence>MPTSNLNTAAGDHRKLQLNELSELRDQAYENSLIYKEKTKKLHDSKIKNRIFNVGDQVLLFNSRLKIFSGKLKSRWSGPFTITEVYPYGTAKLSHADGSNFKVNCHRLKHYYGGDTPPLDSPNNYFEASRVRLIYPVHLKLLILFWGRESIDLIPILSQRGYFEELMRSCRTKHLPSPVEVPYIPEPEYPKYLVPSNDEAPIEDQPLPVDASPVALSPSYVADSDLEEDPKEDPEEDSEEDHSDYPADGGDDDDEFSDNDDMDDEDEEPFKDEEEEEHLARPTLLLHLLLTLFLQLRIQRHLRLMRLHLHMCHNLDDTRLGSSLFIPPVDHREDTFEAELPPYKRLCLTALTSRYKVGESSMAAPRPTGGHGADYGFIGTIDAEVRRQRAEEVGYGIRDVWEQDIQDIYAVIEDTQGRDNCQQHWDRFRHFRLETRLMQLIARAMNNMPPKRTSAAARAAAATAAVAPMTAAAIVQLIDARVSAALANHETLRNSTNGHGDGSHNSGTIYEKGTRALHTLR</sequence>
<feature type="compositionally biased region" description="Acidic residues" evidence="1">
    <location>
        <begin position="249"/>
        <end position="277"/>
    </location>
</feature>
<gene>
    <name evidence="2" type="ORF">Tco_0751667</name>
</gene>
<evidence type="ECO:0000256" key="1">
    <source>
        <dbReference type="SAM" id="MobiDB-lite"/>
    </source>
</evidence>
<feature type="region of interest" description="Disordered" evidence="1">
    <location>
        <begin position="190"/>
        <end position="277"/>
    </location>
</feature>
<dbReference type="EMBL" id="BQNB010011027">
    <property type="protein sequence ID" value="GJS85126.1"/>
    <property type="molecule type" value="Genomic_DNA"/>
</dbReference>
<organism evidence="2 3">
    <name type="scientific">Tanacetum coccineum</name>
    <dbReference type="NCBI Taxonomy" id="301880"/>
    <lineage>
        <taxon>Eukaryota</taxon>
        <taxon>Viridiplantae</taxon>
        <taxon>Streptophyta</taxon>
        <taxon>Embryophyta</taxon>
        <taxon>Tracheophyta</taxon>
        <taxon>Spermatophyta</taxon>
        <taxon>Magnoliopsida</taxon>
        <taxon>eudicotyledons</taxon>
        <taxon>Gunneridae</taxon>
        <taxon>Pentapetalae</taxon>
        <taxon>asterids</taxon>
        <taxon>campanulids</taxon>
        <taxon>Asterales</taxon>
        <taxon>Asteraceae</taxon>
        <taxon>Asteroideae</taxon>
        <taxon>Anthemideae</taxon>
        <taxon>Anthemidinae</taxon>
        <taxon>Tanacetum</taxon>
    </lineage>
</organism>
<feature type="region of interest" description="Disordered" evidence="1">
    <location>
        <begin position="493"/>
        <end position="513"/>
    </location>
</feature>
<evidence type="ECO:0008006" key="4">
    <source>
        <dbReference type="Google" id="ProtNLM"/>
    </source>
</evidence>
<reference evidence="2" key="1">
    <citation type="journal article" date="2022" name="Int. J. Mol. Sci.">
        <title>Draft Genome of Tanacetum Coccineum: Genomic Comparison of Closely Related Tanacetum-Family Plants.</title>
        <authorList>
            <person name="Yamashiro T."/>
            <person name="Shiraishi A."/>
            <person name="Nakayama K."/>
            <person name="Satake H."/>
        </authorList>
    </citation>
    <scope>NUCLEOTIDE SEQUENCE</scope>
</reference>
<protein>
    <recommendedName>
        <fullName evidence="4">Reverse transcriptase domain-containing protein</fullName>
    </recommendedName>
</protein>
<evidence type="ECO:0000313" key="2">
    <source>
        <dbReference type="EMBL" id="GJS85126.1"/>
    </source>
</evidence>
<evidence type="ECO:0000313" key="3">
    <source>
        <dbReference type="Proteomes" id="UP001151760"/>
    </source>
</evidence>
<keyword evidence="3" id="KW-1185">Reference proteome</keyword>
<comment type="caution">
    <text evidence="2">The sequence shown here is derived from an EMBL/GenBank/DDBJ whole genome shotgun (WGS) entry which is preliminary data.</text>
</comment>
<accession>A0ABQ4Z7B9</accession>
<feature type="compositionally biased region" description="Polar residues" evidence="1">
    <location>
        <begin position="493"/>
        <end position="508"/>
    </location>
</feature>
<reference evidence="2" key="2">
    <citation type="submission" date="2022-01" db="EMBL/GenBank/DDBJ databases">
        <authorList>
            <person name="Yamashiro T."/>
            <person name="Shiraishi A."/>
            <person name="Satake H."/>
            <person name="Nakayama K."/>
        </authorList>
    </citation>
    <scope>NUCLEOTIDE SEQUENCE</scope>
</reference>
<feature type="compositionally biased region" description="Acidic residues" evidence="1">
    <location>
        <begin position="224"/>
        <end position="242"/>
    </location>
</feature>